<dbReference type="PATRIC" id="fig|1265738.3.peg.6751"/>
<dbReference type="NCBIfam" id="NF010186">
    <property type="entry name" value="PRK13665.1"/>
    <property type="match status" value="1"/>
</dbReference>
<comment type="caution">
    <text evidence="7">The sequence shown here is derived from an EMBL/GenBank/DDBJ whole genome shotgun (WGS) entry which is preliminary data.</text>
</comment>
<evidence type="ECO:0000313" key="8">
    <source>
        <dbReference type="Proteomes" id="UP000011991"/>
    </source>
</evidence>
<feature type="region of interest" description="Disordered" evidence="6">
    <location>
        <begin position="327"/>
        <end position="354"/>
    </location>
</feature>
<dbReference type="Pfam" id="PF12127">
    <property type="entry name" value="FloA"/>
    <property type="match status" value="1"/>
</dbReference>
<evidence type="ECO:0000256" key="5">
    <source>
        <dbReference type="HAMAP-Rule" id="MF_01562"/>
    </source>
</evidence>
<dbReference type="GO" id="GO:0045121">
    <property type="term" value="C:membrane raft"/>
    <property type="evidence" value="ECO:0007669"/>
    <property type="project" value="UniProtKB-SubCell"/>
</dbReference>
<dbReference type="AlphaFoldDB" id="M5RAG0"/>
<accession>M5RAG0</accession>
<dbReference type="InterPro" id="IPR022853">
    <property type="entry name" value="FloA"/>
</dbReference>
<dbReference type="Proteomes" id="UP000011991">
    <property type="component" value="Unassembled WGS sequence"/>
</dbReference>
<comment type="function">
    <text evidence="5">Found in functional membrane microdomains (FMM) that may be equivalent to eukaryotic membrane rafts FMMs are highly dynamic and increase in number as cells age. Flotillins are thought to be important factors in membrane fluidity.</text>
</comment>
<proteinExistence type="inferred from homology"/>
<evidence type="ECO:0000256" key="3">
    <source>
        <dbReference type="ARBA" id="ARBA00022989"/>
    </source>
</evidence>
<evidence type="ECO:0000256" key="1">
    <source>
        <dbReference type="ARBA" id="ARBA00022475"/>
    </source>
</evidence>
<protein>
    <recommendedName>
        <fullName evidence="5">Flotillin-like protein FloA</fullName>
    </recommendedName>
</protein>
<keyword evidence="2 5" id="KW-0812">Transmembrane</keyword>
<keyword evidence="8" id="KW-1185">Reference proteome</keyword>
<evidence type="ECO:0000256" key="4">
    <source>
        <dbReference type="ARBA" id="ARBA00023136"/>
    </source>
</evidence>
<keyword evidence="1 5" id="KW-1003">Cell membrane</keyword>
<gene>
    <name evidence="5" type="primary">floA</name>
    <name evidence="7" type="ORF">RMSM_06754</name>
</gene>
<evidence type="ECO:0000256" key="6">
    <source>
        <dbReference type="SAM" id="MobiDB-lite"/>
    </source>
</evidence>
<organism evidence="7 8">
    <name type="scientific">Rhodopirellula maiorica SM1</name>
    <dbReference type="NCBI Taxonomy" id="1265738"/>
    <lineage>
        <taxon>Bacteria</taxon>
        <taxon>Pseudomonadati</taxon>
        <taxon>Planctomycetota</taxon>
        <taxon>Planctomycetia</taxon>
        <taxon>Pirellulales</taxon>
        <taxon>Pirellulaceae</taxon>
        <taxon>Novipirellula</taxon>
    </lineage>
</organism>
<keyword evidence="4 5" id="KW-0472">Membrane</keyword>
<evidence type="ECO:0000256" key="2">
    <source>
        <dbReference type="ARBA" id="ARBA00022692"/>
    </source>
</evidence>
<evidence type="ECO:0000313" key="7">
    <source>
        <dbReference type="EMBL" id="EMI16350.1"/>
    </source>
</evidence>
<dbReference type="HAMAP" id="MF_01562">
    <property type="entry name" value="FloA"/>
    <property type="match status" value="1"/>
</dbReference>
<reference evidence="7 8" key="1">
    <citation type="journal article" date="2013" name="Mar. Genomics">
        <title>Expression of sulfatases in Rhodopirellula baltica and the diversity of sulfatases in the genus Rhodopirellula.</title>
        <authorList>
            <person name="Wegner C.E."/>
            <person name="Richter-Heitmann T."/>
            <person name="Klindworth A."/>
            <person name="Klockow C."/>
            <person name="Richter M."/>
            <person name="Achstetter T."/>
            <person name="Glockner F.O."/>
            <person name="Harder J."/>
        </authorList>
    </citation>
    <scope>NUCLEOTIDE SEQUENCE [LARGE SCALE GENOMIC DNA]</scope>
    <source>
        <strain evidence="7 8">SM1</strain>
    </source>
</reference>
<comment type="subunit">
    <text evidence="5">Homooligomerizes.</text>
</comment>
<comment type="caution">
    <text evidence="5">Lacks conserved residue(s) required for the propagation of feature annotation.</text>
</comment>
<comment type="similarity">
    <text evidence="5">Belongs to the flotillin-like FloA family.</text>
</comment>
<comment type="subcellular location">
    <subcellularLocation>
        <location evidence="5">Cell membrane</location>
        <topology evidence="5">Single-pass membrane protein</topology>
    </subcellularLocation>
    <subcellularLocation>
        <location evidence="5">Membrane raft</location>
        <topology evidence="5">Single-pass membrane protein</topology>
    </subcellularLocation>
</comment>
<feature type="transmembrane region" description="Helical" evidence="5">
    <location>
        <begin position="16"/>
        <end position="39"/>
    </location>
</feature>
<name>M5RAG0_9BACT</name>
<keyword evidence="3 5" id="KW-1133">Transmembrane helix</keyword>
<sequence length="495" mass="53214">MAVVFDFVAELELPSFWQVMVGLGVFAVVLSLLILTIIAKWGSYWLQAYMSGADITMKSLIVMSFLRVEHRLIVTAKIMARQAGLSIDRNTGMSTNRLQAHHLAGGDVMNVVQAQIAAHRAGIDLDFDRAAAIDLAGRDVLLAVQTSVSPKVIHCPRSEGGGSHTLSAVAKNGVELRVGARVTVRTNLEQLIGGATEETIIARVGQGIITAIGSAETHMDVLEMPSTISKGAITNGLDANTAFAIVSIDIYDIDVGENIGARLQSDQADADTRIARAFAEGRRAEAVALEQKMKAHVSRNRAAFVLAEAKVPAALADAFRAGPLRRLRKDSSSTRPRIASAHLDDHSKSLSSTSTLTPMNTITLATPCYVLNFDKVRIGPTLMPNDSVSSYHVIYGFSDKAPYDAFCANSPRPLTPYPLVKGYLQNQIEMAPDVTHLVVVDACGPQDAQLNAVTMQSVFDALKTQSPHVTASFRLTLNPDNESYAVEPLDEPALS</sequence>
<dbReference type="EMBL" id="ANOG01000967">
    <property type="protein sequence ID" value="EMI16350.1"/>
    <property type="molecule type" value="Genomic_DNA"/>
</dbReference>
<dbReference type="GO" id="GO:0005886">
    <property type="term" value="C:plasma membrane"/>
    <property type="evidence" value="ECO:0007669"/>
    <property type="project" value="UniProtKB-SubCell"/>
</dbReference>